<dbReference type="PRINTS" id="PR00103">
    <property type="entry name" value="CAMPKINASE"/>
</dbReference>
<evidence type="ECO:0000313" key="6">
    <source>
        <dbReference type="Proteomes" id="UP000762676"/>
    </source>
</evidence>
<evidence type="ECO:0000256" key="2">
    <source>
        <dbReference type="ARBA" id="ARBA00022566"/>
    </source>
</evidence>
<evidence type="ECO:0000313" key="5">
    <source>
        <dbReference type="EMBL" id="GFR82389.1"/>
    </source>
</evidence>
<name>A0AAV4GAS8_9GAST</name>
<dbReference type="GO" id="GO:0005829">
    <property type="term" value="C:cytosol"/>
    <property type="evidence" value="ECO:0007669"/>
    <property type="project" value="TreeGrafter"/>
</dbReference>
<comment type="similarity">
    <text evidence="1">Belongs to the cAMP-dependent kinase regulatory chain family.</text>
</comment>
<dbReference type="Proteomes" id="UP000762676">
    <property type="component" value="Unassembled WGS sequence"/>
</dbReference>
<organism evidence="5 6">
    <name type="scientific">Elysia marginata</name>
    <dbReference type="NCBI Taxonomy" id="1093978"/>
    <lineage>
        <taxon>Eukaryota</taxon>
        <taxon>Metazoa</taxon>
        <taxon>Spiralia</taxon>
        <taxon>Lophotrochozoa</taxon>
        <taxon>Mollusca</taxon>
        <taxon>Gastropoda</taxon>
        <taxon>Heterobranchia</taxon>
        <taxon>Euthyneura</taxon>
        <taxon>Panpulmonata</taxon>
        <taxon>Sacoglossa</taxon>
        <taxon>Placobranchoidea</taxon>
        <taxon>Plakobranchidae</taxon>
        <taxon>Elysia</taxon>
    </lineage>
</organism>
<dbReference type="SUPFAM" id="SSF51206">
    <property type="entry name" value="cAMP-binding domain-like"/>
    <property type="match status" value="1"/>
</dbReference>
<evidence type="ECO:0000256" key="1">
    <source>
        <dbReference type="ARBA" id="ARBA00005753"/>
    </source>
</evidence>
<dbReference type="Pfam" id="PF00027">
    <property type="entry name" value="cNMP_binding"/>
    <property type="match status" value="1"/>
</dbReference>
<dbReference type="InterPro" id="IPR050503">
    <property type="entry name" value="cAMP-dep_PK_reg_su-like"/>
</dbReference>
<gene>
    <name evidence="5" type="ORF">ElyMa_004095700</name>
</gene>
<dbReference type="Gene3D" id="2.60.120.10">
    <property type="entry name" value="Jelly Rolls"/>
    <property type="match status" value="1"/>
</dbReference>
<dbReference type="GO" id="GO:0005952">
    <property type="term" value="C:cAMP-dependent protein kinase complex"/>
    <property type="evidence" value="ECO:0007669"/>
    <property type="project" value="InterPro"/>
</dbReference>
<dbReference type="GO" id="GO:0004862">
    <property type="term" value="F:cAMP-dependent protein kinase inhibitor activity"/>
    <property type="evidence" value="ECO:0007669"/>
    <property type="project" value="TreeGrafter"/>
</dbReference>
<keyword evidence="6" id="KW-1185">Reference proteome</keyword>
<dbReference type="GO" id="GO:0034236">
    <property type="term" value="F:protein kinase A catalytic subunit binding"/>
    <property type="evidence" value="ECO:0007669"/>
    <property type="project" value="TreeGrafter"/>
</dbReference>
<keyword evidence="2" id="KW-0547">Nucleotide-binding</keyword>
<sequence length="261" mass="28724">ADPKATTEKEISRVDPGGFFGELALVTRKPRAASVYAIGPTKCAILDVHAFERLMGPCMDIMKRNIDNYESQLTAIFGGKTNISDLRRHGNQHQTQLLGLLELCGETTASEVDVDLNNGFIESEGPYTPGYRMLAEVDVDLNNGFIESEGPYTPGHRMLAEVDVNLNNGFIDFNSLESEGPYTPGYIILAEVDVDLTNGFIESEGPYTPGYIILAEVDVDLNNGFIDFNSFESEGPYTPGYRMLAKVKIGGNSLFYQYQAH</sequence>
<dbReference type="EMBL" id="BMAT01008333">
    <property type="protein sequence ID" value="GFR82389.1"/>
    <property type="molecule type" value="Genomic_DNA"/>
</dbReference>
<keyword evidence="3" id="KW-0114">cAMP</keyword>
<dbReference type="PANTHER" id="PTHR11635">
    <property type="entry name" value="CAMP-DEPENDENT PROTEIN KINASE REGULATORY CHAIN"/>
    <property type="match status" value="1"/>
</dbReference>
<dbReference type="PROSITE" id="PS00889">
    <property type="entry name" value="CNMP_BINDING_2"/>
    <property type="match status" value="1"/>
</dbReference>
<dbReference type="PROSITE" id="PS50042">
    <property type="entry name" value="CNMP_BINDING_3"/>
    <property type="match status" value="1"/>
</dbReference>
<feature type="non-terminal residue" evidence="5">
    <location>
        <position position="1"/>
    </location>
</feature>
<dbReference type="InterPro" id="IPR014710">
    <property type="entry name" value="RmlC-like_jellyroll"/>
</dbReference>
<keyword evidence="2" id="KW-0116">cAMP-binding</keyword>
<protein>
    <submittedName>
        <fullName evidence="5">cAMP-dependent protein kinase type II regulatory subunit-like</fullName>
    </submittedName>
</protein>
<evidence type="ECO:0000256" key="3">
    <source>
        <dbReference type="ARBA" id="ARBA00023149"/>
    </source>
</evidence>
<comment type="caution">
    <text evidence="5">The sequence shown here is derived from an EMBL/GenBank/DDBJ whole genome shotgun (WGS) entry which is preliminary data.</text>
</comment>
<accession>A0AAV4GAS8</accession>
<dbReference type="GO" id="GO:0030552">
    <property type="term" value="F:cAMP binding"/>
    <property type="evidence" value="ECO:0007669"/>
    <property type="project" value="UniProtKB-KW"/>
</dbReference>
<dbReference type="PANTHER" id="PTHR11635:SF152">
    <property type="entry name" value="CAMP-DEPENDENT PROTEIN KINASE TYPE I REGULATORY SUBUNIT-RELATED"/>
    <property type="match status" value="1"/>
</dbReference>
<proteinExistence type="inferred from homology"/>
<dbReference type="CDD" id="cd00038">
    <property type="entry name" value="CAP_ED"/>
    <property type="match status" value="1"/>
</dbReference>
<dbReference type="InterPro" id="IPR018490">
    <property type="entry name" value="cNMP-bd_dom_sf"/>
</dbReference>
<dbReference type="AlphaFoldDB" id="A0AAV4GAS8"/>
<evidence type="ECO:0000259" key="4">
    <source>
        <dbReference type="PROSITE" id="PS50042"/>
    </source>
</evidence>
<dbReference type="InterPro" id="IPR000595">
    <property type="entry name" value="cNMP-bd_dom"/>
</dbReference>
<reference evidence="5 6" key="1">
    <citation type="journal article" date="2021" name="Elife">
        <title>Chloroplast acquisition without the gene transfer in kleptoplastic sea slugs, Plakobranchus ocellatus.</title>
        <authorList>
            <person name="Maeda T."/>
            <person name="Takahashi S."/>
            <person name="Yoshida T."/>
            <person name="Shimamura S."/>
            <person name="Takaki Y."/>
            <person name="Nagai Y."/>
            <person name="Toyoda A."/>
            <person name="Suzuki Y."/>
            <person name="Arimoto A."/>
            <person name="Ishii H."/>
            <person name="Satoh N."/>
            <person name="Nishiyama T."/>
            <person name="Hasebe M."/>
            <person name="Maruyama T."/>
            <person name="Minagawa J."/>
            <person name="Obokata J."/>
            <person name="Shigenobu S."/>
        </authorList>
    </citation>
    <scope>NUCLEOTIDE SEQUENCE [LARGE SCALE GENOMIC DNA]</scope>
</reference>
<dbReference type="InterPro" id="IPR018488">
    <property type="entry name" value="cNMP-bd_CS"/>
</dbReference>
<feature type="domain" description="Cyclic nucleotide-binding" evidence="4">
    <location>
        <begin position="1"/>
        <end position="72"/>
    </location>
</feature>